<gene>
    <name evidence="2" type="ordered locus">sce7424</name>
</gene>
<reference evidence="2 3" key="1">
    <citation type="journal article" date="2007" name="Nat. Biotechnol.">
        <title>Complete genome sequence of the myxobacterium Sorangium cellulosum.</title>
        <authorList>
            <person name="Schneiker S."/>
            <person name="Perlova O."/>
            <person name="Kaiser O."/>
            <person name="Gerth K."/>
            <person name="Alici A."/>
            <person name="Altmeyer M.O."/>
            <person name="Bartels D."/>
            <person name="Bekel T."/>
            <person name="Beyer S."/>
            <person name="Bode E."/>
            <person name="Bode H.B."/>
            <person name="Bolten C.J."/>
            <person name="Choudhuri J.V."/>
            <person name="Doss S."/>
            <person name="Elnakady Y.A."/>
            <person name="Frank B."/>
            <person name="Gaigalat L."/>
            <person name="Goesmann A."/>
            <person name="Groeger C."/>
            <person name="Gross F."/>
            <person name="Jelsbak L."/>
            <person name="Jelsbak L."/>
            <person name="Kalinowski J."/>
            <person name="Kegler C."/>
            <person name="Knauber T."/>
            <person name="Konietzny S."/>
            <person name="Kopp M."/>
            <person name="Krause L."/>
            <person name="Krug D."/>
            <person name="Linke B."/>
            <person name="Mahmud T."/>
            <person name="Martinez-Arias R."/>
            <person name="McHardy A.C."/>
            <person name="Merai M."/>
            <person name="Meyer F."/>
            <person name="Mormann S."/>
            <person name="Munoz-Dorado J."/>
            <person name="Perez J."/>
            <person name="Pradella S."/>
            <person name="Rachid S."/>
            <person name="Raddatz G."/>
            <person name="Rosenau F."/>
            <person name="Rueckert C."/>
            <person name="Sasse F."/>
            <person name="Scharfe M."/>
            <person name="Schuster S.C."/>
            <person name="Suen G."/>
            <person name="Treuner-Lange A."/>
            <person name="Velicer G.J."/>
            <person name="Vorholter F.-J."/>
            <person name="Weissman K.J."/>
            <person name="Welch R.D."/>
            <person name="Wenzel S.C."/>
            <person name="Whitworth D.E."/>
            <person name="Wilhelm S."/>
            <person name="Wittmann C."/>
            <person name="Bloecker H."/>
            <person name="Puehler A."/>
            <person name="Mueller R."/>
        </authorList>
    </citation>
    <scope>NUCLEOTIDE SEQUENCE [LARGE SCALE GENOMIC DNA]</scope>
    <source>
        <strain evidence="3">So ce56</strain>
    </source>
</reference>
<dbReference type="Proteomes" id="UP000002139">
    <property type="component" value="Chromosome"/>
</dbReference>
<protein>
    <recommendedName>
        <fullName evidence="4">Outer membrane protein beta-barrel domain-containing protein</fullName>
    </recommendedName>
</protein>
<feature type="compositionally biased region" description="Low complexity" evidence="1">
    <location>
        <begin position="84"/>
        <end position="100"/>
    </location>
</feature>
<sequence length="335" mass="35700">MGFARMKTSLPDPAGPCHRPGKSTSAAAERARRPRGGRRGRERSWRLGHTQKPATRAGMRTARARVGRGTAACAVALACASTAHAEEPSSTATSKDAASAEQPPGPPRPPLPPAPPRTRLPWARHIEVGADIALVNRFGSSDAAGQPTGIRLKPAIGVGAHARWQIFDYLRFSAFFVHAKHELSLQAGALAQPGPITAEPREDGAPAVRTLALGARLAPTLPLGERARSWLSVGVGYDRFDFNRMRVSDPGGEFTIRERGASYVEIPLGLGVSFDIIRRWLTIELETSGAFLLGRGGDATREGQAIDAQGRRRNVGALPQARGSFVQTLGLSLVL</sequence>
<dbReference type="BioCyc" id="SCEL448385:SCE_RS38050-MONOMER"/>
<evidence type="ECO:0000313" key="2">
    <source>
        <dbReference type="EMBL" id="CAN97593.1"/>
    </source>
</evidence>
<dbReference type="AlphaFoldDB" id="A9EZ13"/>
<organism evidence="2 3">
    <name type="scientific">Sorangium cellulosum (strain So ce56)</name>
    <name type="common">Polyangium cellulosum (strain So ce56)</name>
    <dbReference type="NCBI Taxonomy" id="448385"/>
    <lineage>
        <taxon>Bacteria</taxon>
        <taxon>Pseudomonadati</taxon>
        <taxon>Myxococcota</taxon>
        <taxon>Polyangia</taxon>
        <taxon>Polyangiales</taxon>
        <taxon>Polyangiaceae</taxon>
        <taxon>Sorangium</taxon>
    </lineage>
</organism>
<accession>A9EZ13</accession>
<evidence type="ECO:0008006" key="4">
    <source>
        <dbReference type="Google" id="ProtNLM"/>
    </source>
</evidence>
<keyword evidence="3" id="KW-1185">Reference proteome</keyword>
<dbReference type="HOGENOM" id="CLU_071586_0_0_7"/>
<evidence type="ECO:0000313" key="3">
    <source>
        <dbReference type="Proteomes" id="UP000002139"/>
    </source>
</evidence>
<feature type="region of interest" description="Disordered" evidence="1">
    <location>
        <begin position="84"/>
        <end position="119"/>
    </location>
</feature>
<proteinExistence type="predicted"/>
<dbReference type="EMBL" id="AM746676">
    <property type="protein sequence ID" value="CAN97593.1"/>
    <property type="molecule type" value="Genomic_DNA"/>
</dbReference>
<feature type="compositionally biased region" description="Basic residues" evidence="1">
    <location>
        <begin position="32"/>
        <end position="41"/>
    </location>
</feature>
<dbReference type="KEGG" id="scl:sce7424"/>
<feature type="compositionally biased region" description="Pro residues" evidence="1">
    <location>
        <begin position="103"/>
        <end position="118"/>
    </location>
</feature>
<name>A9EZ13_SORC5</name>
<feature type="region of interest" description="Disordered" evidence="1">
    <location>
        <begin position="1"/>
        <end position="63"/>
    </location>
</feature>
<evidence type="ECO:0000256" key="1">
    <source>
        <dbReference type="SAM" id="MobiDB-lite"/>
    </source>
</evidence>